<feature type="coiled-coil region" evidence="8">
    <location>
        <begin position="961"/>
        <end position="995"/>
    </location>
</feature>
<feature type="compositionally biased region" description="Polar residues" evidence="9">
    <location>
        <begin position="1066"/>
        <end position="1088"/>
    </location>
</feature>
<evidence type="ECO:0000313" key="13">
    <source>
        <dbReference type="Proteomes" id="UP000823941"/>
    </source>
</evidence>
<evidence type="ECO:0000256" key="10">
    <source>
        <dbReference type="SAM" id="SignalP"/>
    </source>
</evidence>
<keyword evidence="2 7" id="KW-0728">SH3 domain</keyword>
<evidence type="ECO:0000259" key="11">
    <source>
        <dbReference type="PROSITE" id="PS50002"/>
    </source>
</evidence>
<evidence type="ECO:0000256" key="8">
    <source>
        <dbReference type="SAM" id="Coils"/>
    </source>
</evidence>
<dbReference type="EMBL" id="JAHIBW010000012">
    <property type="protein sequence ID" value="KAG7306041.1"/>
    <property type="molecule type" value="Genomic_DNA"/>
</dbReference>
<proteinExistence type="predicted"/>
<dbReference type="PANTHER" id="PTHR23158:SF33">
    <property type="entry name" value="TRANSPORT AND GOLGI ORGANIZATION PROTEIN 1"/>
    <property type="match status" value="1"/>
</dbReference>
<evidence type="ECO:0000256" key="6">
    <source>
        <dbReference type="ARBA" id="ARBA00023180"/>
    </source>
</evidence>
<dbReference type="SUPFAM" id="SSF50044">
    <property type="entry name" value="SH3-domain"/>
    <property type="match status" value="1"/>
</dbReference>
<name>A0ABQ7QLC4_PLUXY</name>
<dbReference type="InterPro" id="IPR001452">
    <property type="entry name" value="SH3_domain"/>
</dbReference>
<keyword evidence="3 10" id="KW-0732">Signal</keyword>
<feature type="region of interest" description="Disordered" evidence="9">
    <location>
        <begin position="470"/>
        <end position="512"/>
    </location>
</feature>
<dbReference type="PROSITE" id="PS50002">
    <property type="entry name" value="SH3"/>
    <property type="match status" value="1"/>
</dbReference>
<evidence type="ECO:0000313" key="12">
    <source>
        <dbReference type="EMBL" id="KAG7306041.1"/>
    </source>
</evidence>
<sequence length="1223" mass="136431">MIVFRLILFMLFVSLHHCRLPDKVYCVNEECSEPISRAKTLLSYNSGDSDLISFKANADAIVLMKSAGANPDLWYARINGQEGLVNSKFLRETKLFVKAPPVIKPFEVKAQPLPAVQPDKVQQAHEVIDGTTIYTTEPPTTVPQQDNPPEVPQSESTPSLPPAADENEVQQEVVAPTVDNDSAQPSVPIPAPENTASETIEVSNVQENQDSILIDNNKNIETVPIETKEPTPVVSPPVVPAIEPPTIPASVPEQEMPQAELNIGSENIDNIIKTEAIDINNAIQNEPEASILPIAQPLLANPSDSSMLSDNFVNVPEKSNFIEPPPTQPEATETEQNTSTNILNNMETISETQPEIPEAQVPNEIVLNTEQSNPMLAQNEVPIPPQFDGVPQNVFSNPPENVNGEAAHEPMLTQPPHKVEEPTTETIEPVQSYIYPPIEETIPETIPEQTTAAPITDSQYTFMPSVAVTEEPTTSSPSYYSEPTTEESVTTEAIRQYDPTESTTEAAAQEDSSEGFLSGMYSTISDMWPSSTESTPTSEGLYITETTTESVADSNEKLESILEELTPPVHPGHIYHSQENHESEPAEPVEDEGGFSFLGYFTSFYSSLMGWSDEKALFASPGETCFKHEFPEDGSQGKNSRLLMFLLTSAGSMLLFTLGYYYIDVKRQDGKFVGMVNSLQRDLLCSTKECEILKEELTTTKSKLAGIEDSSFGMDDMVKSLKDEIEELMTQNERLRHSLDDNEKLLRVSENTAGELQNTLGEVENTLSELLAERAQSEEHIAELNQKLQAFEEELISVSRDRDSFQLKFVSAEAALEDMKRQKTELEELNNKFSDAANTIELQRHEISALKDALKELQAGGSSNVDVSSLIDHTEIKAQLAKALEEKNSFESKFKSELAERTRLAEELSANSEALRARGQQAAEACTRLEVLEKYFQEREAELMKELSTKEALYLSKKGESASTVEKIELLQQEVQRFKEKCDALTLELAEQESSRRTTVAELESRAHTAWLEARAAKRQAAAEQEASAVLRRKLGALTAAAEGPASPQHTVESQIHQCRADNMDKSLSTPDISSRENASTPPNFVSQRNERRREFETDDMDLAFSSFKEEMKEIIKTLMEGQEIELKKITPTLMEIKETNCNIENSIAFLTAQNDEFKKKIEQIELQSRKDKEYITLLEEKLEDMQRGSRKANIHCRAMKKFHSQNADNKRSQCFKRFNLKL</sequence>
<feature type="signal peptide" evidence="10">
    <location>
        <begin position="1"/>
        <end position="18"/>
    </location>
</feature>
<keyword evidence="4" id="KW-0256">Endoplasmic reticulum</keyword>
<comment type="subcellular location">
    <subcellularLocation>
        <location evidence="1">Endoplasmic reticulum membrane</location>
        <topology evidence="1">Single-pass membrane protein</topology>
    </subcellularLocation>
</comment>
<feature type="chain" id="PRO_5047047034" description="SH3 domain-containing protein" evidence="10">
    <location>
        <begin position="19"/>
        <end position="1223"/>
    </location>
</feature>
<reference evidence="12 13" key="1">
    <citation type="submission" date="2021-06" db="EMBL/GenBank/DDBJ databases">
        <title>A haploid diamondback moth (Plutella xylostella L.) genome assembly resolves 31 chromosomes and identifies a diamide resistance mutation.</title>
        <authorList>
            <person name="Ward C.M."/>
            <person name="Perry K.D."/>
            <person name="Baker G."/>
            <person name="Powis K."/>
            <person name="Heckel D.G."/>
            <person name="Baxter S.W."/>
        </authorList>
    </citation>
    <scope>NUCLEOTIDE SEQUENCE [LARGE SCALE GENOMIC DNA]</scope>
    <source>
        <strain evidence="12 13">LV</strain>
        <tissue evidence="12">Single pupa</tissue>
    </source>
</reference>
<evidence type="ECO:0000256" key="7">
    <source>
        <dbReference type="PROSITE-ProRule" id="PRU00192"/>
    </source>
</evidence>
<gene>
    <name evidence="12" type="ORF">JYU34_008616</name>
</gene>
<dbReference type="InterPro" id="IPR051500">
    <property type="entry name" value="cTAGE_MIA/OTOR"/>
</dbReference>
<dbReference type="Gene3D" id="2.30.30.40">
    <property type="entry name" value="SH3 Domains"/>
    <property type="match status" value="1"/>
</dbReference>
<feature type="compositionally biased region" description="Low complexity" evidence="9">
    <location>
        <begin position="470"/>
        <end position="492"/>
    </location>
</feature>
<keyword evidence="5 8" id="KW-0175">Coiled coil</keyword>
<feature type="region of interest" description="Disordered" evidence="9">
    <location>
        <begin position="1065"/>
        <end position="1093"/>
    </location>
</feature>
<evidence type="ECO:0000256" key="3">
    <source>
        <dbReference type="ARBA" id="ARBA00022729"/>
    </source>
</evidence>
<keyword evidence="13" id="KW-1185">Reference proteome</keyword>
<feature type="coiled-coil region" evidence="8">
    <location>
        <begin position="676"/>
        <end position="893"/>
    </location>
</feature>
<dbReference type="PANTHER" id="PTHR23158">
    <property type="entry name" value="MELANOMA INHIBITORY ACTIVITY-RELATED"/>
    <property type="match status" value="1"/>
</dbReference>
<evidence type="ECO:0000256" key="5">
    <source>
        <dbReference type="ARBA" id="ARBA00023054"/>
    </source>
</evidence>
<evidence type="ECO:0000256" key="4">
    <source>
        <dbReference type="ARBA" id="ARBA00022824"/>
    </source>
</evidence>
<keyword evidence="6" id="KW-0325">Glycoprotein</keyword>
<evidence type="ECO:0000256" key="2">
    <source>
        <dbReference type="ARBA" id="ARBA00022443"/>
    </source>
</evidence>
<feature type="domain" description="SH3" evidence="11">
    <location>
        <begin position="33"/>
        <end position="95"/>
    </location>
</feature>
<feature type="compositionally biased region" description="Low complexity" evidence="9">
    <location>
        <begin position="134"/>
        <end position="143"/>
    </location>
</feature>
<comment type="caution">
    <text evidence="12">The sequence shown here is derived from an EMBL/GenBank/DDBJ whole genome shotgun (WGS) entry which is preliminary data.</text>
</comment>
<organism evidence="12 13">
    <name type="scientific">Plutella xylostella</name>
    <name type="common">Diamondback moth</name>
    <name type="synonym">Plutella maculipennis</name>
    <dbReference type="NCBI Taxonomy" id="51655"/>
    <lineage>
        <taxon>Eukaryota</taxon>
        <taxon>Metazoa</taxon>
        <taxon>Ecdysozoa</taxon>
        <taxon>Arthropoda</taxon>
        <taxon>Hexapoda</taxon>
        <taxon>Insecta</taxon>
        <taxon>Pterygota</taxon>
        <taxon>Neoptera</taxon>
        <taxon>Endopterygota</taxon>
        <taxon>Lepidoptera</taxon>
        <taxon>Glossata</taxon>
        <taxon>Ditrysia</taxon>
        <taxon>Yponomeutoidea</taxon>
        <taxon>Plutellidae</taxon>
        <taxon>Plutella</taxon>
    </lineage>
</organism>
<dbReference type="InterPro" id="IPR036028">
    <property type="entry name" value="SH3-like_dom_sf"/>
</dbReference>
<feature type="region of interest" description="Disordered" evidence="9">
    <location>
        <begin position="134"/>
        <end position="168"/>
    </location>
</feature>
<accession>A0ABQ7QLC4</accession>
<dbReference type="Proteomes" id="UP000823941">
    <property type="component" value="Chromosome 12"/>
</dbReference>
<evidence type="ECO:0000256" key="1">
    <source>
        <dbReference type="ARBA" id="ARBA00004389"/>
    </source>
</evidence>
<protein>
    <recommendedName>
        <fullName evidence="11">SH3 domain-containing protein</fullName>
    </recommendedName>
</protein>
<evidence type="ECO:0000256" key="9">
    <source>
        <dbReference type="SAM" id="MobiDB-lite"/>
    </source>
</evidence>